<evidence type="ECO:0000256" key="1">
    <source>
        <dbReference type="SAM" id="MobiDB-lite"/>
    </source>
</evidence>
<feature type="compositionally biased region" description="Low complexity" evidence="1">
    <location>
        <begin position="720"/>
        <end position="732"/>
    </location>
</feature>
<protein>
    <submittedName>
        <fullName evidence="2">Uncharacterized protein</fullName>
    </submittedName>
</protein>
<feature type="compositionally biased region" description="Polar residues" evidence="1">
    <location>
        <begin position="1002"/>
        <end position="1032"/>
    </location>
</feature>
<gene>
    <name evidence="2" type="ORF">SEMRO_8_G006650.2</name>
</gene>
<feature type="region of interest" description="Disordered" evidence="1">
    <location>
        <begin position="109"/>
        <end position="135"/>
    </location>
</feature>
<feature type="compositionally biased region" description="Polar residues" evidence="1">
    <location>
        <begin position="823"/>
        <end position="834"/>
    </location>
</feature>
<feature type="region of interest" description="Disordered" evidence="1">
    <location>
        <begin position="207"/>
        <end position="228"/>
    </location>
</feature>
<accession>A0A9N8D5C2</accession>
<dbReference type="Proteomes" id="UP001153069">
    <property type="component" value="Unassembled WGS sequence"/>
</dbReference>
<feature type="region of interest" description="Disordered" evidence="1">
    <location>
        <begin position="671"/>
        <end position="837"/>
    </location>
</feature>
<feature type="compositionally biased region" description="Polar residues" evidence="1">
    <location>
        <begin position="1049"/>
        <end position="1060"/>
    </location>
</feature>
<comment type="caution">
    <text evidence="2">The sequence shown here is derived from an EMBL/GenBank/DDBJ whole genome shotgun (WGS) entry which is preliminary data.</text>
</comment>
<evidence type="ECO:0000313" key="2">
    <source>
        <dbReference type="EMBL" id="CAB9496698.1"/>
    </source>
</evidence>
<proteinExistence type="predicted"/>
<organism evidence="2 3">
    <name type="scientific">Seminavis robusta</name>
    <dbReference type="NCBI Taxonomy" id="568900"/>
    <lineage>
        <taxon>Eukaryota</taxon>
        <taxon>Sar</taxon>
        <taxon>Stramenopiles</taxon>
        <taxon>Ochrophyta</taxon>
        <taxon>Bacillariophyta</taxon>
        <taxon>Bacillariophyceae</taxon>
        <taxon>Bacillariophycidae</taxon>
        <taxon>Naviculales</taxon>
        <taxon>Naviculaceae</taxon>
        <taxon>Seminavis</taxon>
    </lineage>
</organism>
<feature type="region of interest" description="Disordered" evidence="1">
    <location>
        <begin position="1"/>
        <end position="20"/>
    </location>
</feature>
<feature type="region of interest" description="Disordered" evidence="1">
    <location>
        <begin position="851"/>
        <end position="1364"/>
    </location>
</feature>
<dbReference type="EMBL" id="CAICTM010000008">
    <property type="protein sequence ID" value="CAB9496698.1"/>
    <property type="molecule type" value="Genomic_DNA"/>
</dbReference>
<feature type="compositionally biased region" description="Low complexity" evidence="1">
    <location>
        <begin position="952"/>
        <end position="981"/>
    </location>
</feature>
<feature type="compositionally biased region" description="Low complexity" evidence="1">
    <location>
        <begin position="875"/>
        <end position="904"/>
    </location>
</feature>
<reference evidence="2" key="1">
    <citation type="submission" date="2020-06" db="EMBL/GenBank/DDBJ databases">
        <authorList>
            <consortium name="Plant Systems Biology data submission"/>
        </authorList>
    </citation>
    <scope>NUCLEOTIDE SEQUENCE</scope>
    <source>
        <strain evidence="2">D6</strain>
    </source>
</reference>
<feature type="compositionally biased region" description="Low complexity" evidence="1">
    <location>
        <begin position="742"/>
        <end position="756"/>
    </location>
</feature>
<feature type="compositionally biased region" description="Low complexity" evidence="1">
    <location>
        <begin position="122"/>
        <end position="133"/>
    </location>
</feature>
<name>A0A9N8D5C2_9STRA</name>
<feature type="compositionally biased region" description="Low complexity" evidence="1">
    <location>
        <begin position="1187"/>
        <end position="1221"/>
    </location>
</feature>
<feature type="compositionally biased region" description="Low complexity" evidence="1">
    <location>
        <begin position="1033"/>
        <end position="1048"/>
    </location>
</feature>
<feature type="compositionally biased region" description="Polar residues" evidence="1">
    <location>
        <begin position="860"/>
        <end position="872"/>
    </location>
</feature>
<feature type="compositionally biased region" description="Low complexity" evidence="1">
    <location>
        <begin position="1110"/>
        <end position="1173"/>
    </location>
</feature>
<feature type="compositionally biased region" description="Polar residues" evidence="1">
    <location>
        <begin position="782"/>
        <end position="806"/>
    </location>
</feature>
<feature type="compositionally biased region" description="Low complexity" evidence="1">
    <location>
        <begin position="1228"/>
        <end position="1347"/>
    </location>
</feature>
<evidence type="ECO:0000313" key="3">
    <source>
        <dbReference type="Proteomes" id="UP001153069"/>
    </source>
</evidence>
<feature type="compositionally biased region" description="Low complexity" evidence="1">
    <location>
        <begin position="1062"/>
        <end position="1094"/>
    </location>
</feature>
<feature type="compositionally biased region" description="Low complexity" evidence="1">
    <location>
        <begin position="683"/>
        <end position="694"/>
    </location>
</feature>
<sequence length="1381" mass="138184">MDTCQAERMTEASLELPMPELAEHETNATFAGENPERDDHSYLLEDSSQLLCQMESQQTFAQADGDDSDALNFRDDWKLYSDDQRGRLAGSDGALKIKARSTYFDYNSSDDELEEAEEAHSAGDSSSAVTDSVDSVDWDQEREKAIISGVIFWLCMQQAMKYAWELQVMCSSYIGKLCKKLMKRFKNDDDDGNLGDQTQQLNDMNNLDANTQHTTGSHGNANGGNASGGNASAGNAGGAGGGGAGGGAGAGAGAATSGMATAAASTAAAGAAVGASTAAATAAATSGLAAAIGSAVASAGVASQVGVMAGVAMAVSVATITAGVAVANQGQPAEDSVSVGYDPSSPVFVPPICDDSDLKEEKVGLVELSIQGLPVHTLQQHKHILEELFQDVYNEISGMCLDPLSRIMLSASLTSWETDWGNYTNYDYITNNATNSTANLTETGTNATLPEDYDLAVAESVTTTYWEAKLQCVGCPDHEPLFDTEEGSLLSINPSRKLHAQQQRFLREFDLSEFFALFAASFSYNLAPLLQANDIIALNITIVRDYDKQEIRVVAGKALAAQGDESVQGGTVVLVVELDQIIDASAEVEENGGTLVAPFVGSGLLEIQECIVTGTTAESSPSQSSFCSAVIQAAEASGATPETVLDCAGSPTSSEECQRLLPGLLLEVSEDASNGSDEDGRSESGSGSEGVPGSINAANPGGAEQLDSLALTPTTTFQNPGPLTPTTTAAAPVDSPLPAMDTSPTAVLSSSDSSTPDSPPPFATPVTEASALPPSSPMTAPANPTSDTASQTQDQPGPGNPTSATVPTRPASPLASAPGSPPYTTASEENTAPSNVALPPSAVMVHASAASPAFAGSPSNQIGLPTSISASRESPPAAIIGAGPKADNPSALSPSAPSFPAAPSIIGADSSTLSGITPTDIPVITPSPPSPSGAQSGPIDVSPAPLLGAPITANAPSSPTALSLSPHNAVPVTALTPTVVPGESENKGVEDTPNPGALAESRSFSPTNERTISGEPTTTSDSTANLPQNPEISSTSPTPTTRLPTVTPGSPSLTPTTASPIGSVPTVTPGTPSVSPSTGTPTTGLPTVTPGSPSLTPTTASPVGFLPTATPGSPSTNPITGSPTTGIPTVTSGSPSLTPTTTSPVGLVPTVTPGSPSVSTTTTTTPTTSLPTVAPGSPSLTPTTANTVASVPSVSPGSPSSSPTTATPTTGIPTVTPGSPSITPTTASPVGSVPTVMPGSPSTSPTMGSPTTGTPTVTPGSPSLTPTTASPDGSVPTVMPGSPSVSPSTGSPTTGTPTETPGSPSLAPTTASPVGSVPTVTPGSPSASPTTGSPTTGTPTVTPGSPSLAPTTASPVVRTHSDSCSPVSVQVLAAPQPEHLQ</sequence>
<keyword evidence="3" id="KW-1185">Reference proteome</keyword>